<evidence type="ECO:0000256" key="5">
    <source>
        <dbReference type="ARBA" id="ARBA00022741"/>
    </source>
</evidence>
<evidence type="ECO:0000256" key="1">
    <source>
        <dbReference type="ARBA" id="ARBA00004651"/>
    </source>
</evidence>
<feature type="domain" description="ABC transporter" evidence="10">
    <location>
        <begin position="351"/>
        <end position="586"/>
    </location>
</feature>
<keyword evidence="13" id="KW-1185">Reference proteome</keyword>
<name>A0ABN0G364_9BURK</name>
<dbReference type="PROSITE" id="PS50929">
    <property type="entry name" value="ABC_TM1F"/>
    <property type="match status" value="1"/>
</dbReference>
<feature type="domain" description="ABC transmembrane type-1" evidence="11">
    <location>
        <begin position="40"/>
        <end position="309"/>
    </location>
</feature>
<dbReference type="Gene3D" id="3.40.50.300">
    <property type="entry name" value="P-loop containing nucleotide triphosphate hydrolases"/>
    <property type="match status" value="1"/>
</dbReference>
<evidence type="ECO:0000256" key="2">
    <source>
        <dbReference type="ARBA" id="ARBA00022475"/>
    </source>
</evidence>
<feature type="transmembrane region" description="Helical" evidence="9">
    <location>
        <begin position="252"/>
        <end position="276"/>
    </location>
</feature>
<dbReference type="InterPro" id="IPR003439">
    <property type="entry name" value="ABC_transporter-like_ATP-bd"/>
</dbReference>
<gene>
    <name evidence="12" type="ORF">A33K_16202</name>
</gene>
<evidence type="ECO:0000256" key="8">
    <source>
        <dbReference type="ARBA" id="ARBA00023136"/>
    </source>
</evidence>
<evidence type="ECO:0000259" key="11">
    <source>
        <dbReference type="PROSITE" id="PS50929"/>
    </source>
</evidence>
<evidence type="ECO:0000313" key="13">
    <source>
        <dbReference type="Proteomes" id="UP000004682"/>
    </source>
</evidence>
<evidence type="ECO:0000256" key="3">
    <source>
        <dbReference type="ARBA" id="ARBA00022519"/>
    </source>
</evidence>
<keyword evidence="5" id="KW-0547">Nucleotide-binding</keyword>
<protein>
    <submittedName>
        <fullName evidence="12">HlyB/MsbA family ABC transporter</fullName>
    </submittedName>
</protein>
<dbReference type="Proteomes" id="UP000004682">
    <property type="component" value="Unassembled WGS sequence"/>
</dbReference>
<dbReference type="PANTHER" id="PTHR24221:SF646">
    <property type="entry name" value="HAEMOLYSIN SECRETION ATP-BINDING PROTEIN"/>
    <property type="match status" value="1"/>
</dbReference>
<dbReference type="Gene3D" id="1.20.1560.10">
    <property type="entry name" value="ABC transporter type 1, transmembrane domain"/>
    <property type="match status" value="1"/>
</dbReference>
<dbReference type="InterPro" id="IPR003593">
    <property type="entry name" value="AAA+_ATPase"/>
</dbReference>
<feature type="transmembrane region" description="Helical" evidence="9">
    <location>
        <begin position="25"/>
        <end position="53"/>
    </location>
</feature>
<dbReference type="PROSITE" id="PS50893">
    <property type="entry name" value="ABC_TRANSPORTER_2"/>
    <property type="match status" value="1"/>
</dbReference>
<dbReference type="SUPFAM" id="SSF52540">
    <property type="entry name" value="P-loop containing nucleoside triphosphate hydrolases"/>
    <property type="match status" value="1"/>
</dbReference>
<evidence type="ECO:0000256" key="7">
    <source>
        <dbReference type="ARBA" id="ARBA00022989"/>
    </source>
</evidence>
<evidence type="ECO:0000256" key="6">
    <source>
        <dbReference type="ARBA" id="ARBA00022840"/>
    </source>
</evidence>
<dbReference type="InterPro" id="IPR036640">
    <property type="entry name" value="ABC1_TM_sf"/>
</dbReference>
<evidence type="ECO:0000259" key="10">
    <source>
        <dbReference type="PROSITE" id="PS50893"/>
    </source>
</evidence>
<organism evidence="12 13">
    <name type="scientific">Burkholderia humptydooensis MSMB43</name>
    <dbReference type="NCBI Taxonomy" id="441157"/>
    <lineage>
        <taxon>Bacteria</taxon>
        <taxon>Pseudomonadati</taxon>
        <taxon>Pseudomonadota</taxon>
        <taxon>Betaproteobacteria</taxon>
        <taxon>Burkholderiales</taxon>
        <taxon>Burkholderiaceae</taxon>
        <taxon>Burkholderia</taxon>
        <taxon>pseudomallei group</taxon>
    </lineage>
</organism>
<keyword evidence="2" id="KW-1003">Cell membrane</keyword>
<feature type="transmembrane region" description="Helical" evidence="9">
    <location>
        <begin position="176"/>
        <end position="194"/>
    </location>
</feature>
<sequence length="599" mass="62466">MPLRRGASRIDQVSRRRRNQMQPQLWRLAGVVYADIAANVAIGLAVTACHAAQALCFALGIAAVLSGAPPSGVFGWALGFAAFALVRIALMWAGEVAALRTASRTKARLRARLLPQALALGADGGAGRTAELQNTIVGGVEALETYYGRYIPAVCVALVGCTGVIGAVAWLDPLSAGVLAVCVLAVPVVDRVWLRLCRPKASGLMASMGRFGATMLDSLQGIVTLKAFDAAGTRRAALVAAAAELRREAMGILYATLMRNGVTGLFGLGCIALVAALNASRAASGALPATTALITLFLAREAFRPVDRLDKTFHIAWGAASAAAPVAALLDAEPPVREPASPRAPGARSDVAFDDVTFAWPGSDRPALERVSLAVGEREFVGVVGPSGAGKSTLGALLMRMADPQRGAVRIGGVDLRDLPLAAMRAQISAVFQDIVLFHGSIEDNLRFARPDADAQAIRDAARVAHIHDFIESLPHGYATAVGERGAQLSGGQRQRLAIARAWLKGAPVLLLDEATSNVDPASEQAIQASIEAVAGQRALVVIAHRLATVRHADRIVVVDGGRIVEEGNHDTLTARGGLYARLLAAQDAQAGASQEKTA</sequence>
<comment type="subcellular location">
    <subcellularLocation>
        <location evidence="1">Cell membrane</location>
        <topology evidence="1">Multi-pass membrane protein</topology>
    </subcellularLocation>
</comment>
<dbReference type="InterPro" id="IPR039421">
    <property type="entry name" value="Type_1_exporter"/>
</dbReference>
<evidence type="ECO:0000256" key="9">
    <source>
        <dbReference type="SAM" id="Phobius"/>
    </source>
</evidence>
<keyword evidence="8 9" id="KW-0472">Membrane</keyword>
<feature type="transmembrane region" description="Helical" evidence="9">
    <location>
        <begin position="73"/>
        <end position="99"/>
    </location>
</feature>
<feature type="transmembrane region" description="Helical" evidence="9">
    <location>
        <begin position="150"/>
        <end position="170"/>
    </location>
</feature>
<reference evidence="13" key="1">
    <citation type="journal article" date="2012" name="J. Bacteriol.">
        <title>Revised Genome Sequence of Burkholderia thailandensis MSMB43 with Improved Annotation.</title>
        <authorList>
            <person name="Zhuo Y."/>
            <person name="Liu L."/>
            <person name="Wang Q."/>
            <person name="Liu X."/>
            <person name="Ren B."/>
            <person name="Liu M."/>
            <person name="Ni P."/>
            <person name="Cheng Y.Q."/>
            <person name="Zhang L."/>
        </authorList>
    </citation>
    <scope>NUCLEOTIDE SEQUENCE [LARGE SCALE GENOMIC DNA]</scope>
    <source>
        <strain evidence="13">MSMB43</strain>
    </source>
</reference>
<proteinExistence type="predicted"/>
<dbReference type="Pfam" id="PF00664">
    <property type="entry name" value="ABC_membrane"/>
    <property type="match status" value="1"/>
</dbReference>
<keyword evidence="6" id="KW-0067">ATP-binding</keyword>
<dbReference type="SMART" id="SM00382">
    <property type="entry name" value="AAA"/>
    <property type="match status" value="1"/>
</dbReference>
<keyword evidence="3" id="KW-0997">Cell inner membrane</keyword>
<dbReference type="PANTHER" id="PTHR24221">
    <property type="entry name" value="ATP-BINDING CASSETTE SUB-FAMILY B"/>
    <property type="match status" value="1"/>
</dbReference>
<evidence type="ECO:0000313" key="12">
    <source>
        <dbReference type="EMBL" id="EIP86599.1"/>
    </source>
</evidence>
<accession>A0ABN0G364</accession>
<dbReference type="PROSITE" id="PS00211">
    <property type="entry name" value="ABC_TRANSPORTER_1"/>
    <property type="match status" value="1"/>
</dbReference>
<dbReference type="InterPro" id="IPR011527">
    <property type="entry name" value="ABC1_TM_dom"/>
</dbReference>
<evidence type="ECO:0000256" key="4">
    <source>
        <dbReference type="ARBA" id="ARBA00022692"/>
    </source>
</evidence>
<keyword evidence="7 9" id="KW-1133">Transmembrane helix</keyword>
<dbReference type="InterPro" id="IPR017871">
    <property type="entry name" value="ABC_transporter-like_CS"/>
</dbReference>
<dbReference type="InterPro" id="IPR027417">
    <property type="entry name" value="P-loop_NTPase"/>
</dbReference>
<dbReference type="EMBL" id="JH692064">
    <property type="protein sequence ID" value="EIP86599.1"/>
    <property type="molecule type" value="Genomic_DNA"/>
</dbReference>
<dbReference type="SUPFAM" id="SSF90123">
    <property type="entry name" value="ABC transporter transmembrane region"/>
    <property type="match status" value="1"/>
</dbReference>
<dbReference type="Pfam" id="PF00005">
    <property type="entry name" value="ABC_tran"/>
    <property type="match status" value="1"/>
</dbReference>
<keyword evidence="4 9" id="KW-0812">Transmembrane</keyword>